<dbReference type="NCBIfam" id="TIGR00249">
    <property type="entry name" value="sixA"/>
    <property type="match status" value="1"/>
</dbReference>
<organism evidence="1 2">
    <name type="scientific">Candidatus Magnetobacterium casense</name>
    <dbReference type="NCBI Taxonomy" id="1455061"/>
    <lineage>
        <taxon>Bacteria</taxon>
        <taxon>Pseudomonadati</taxon>
        <taxon>Nitrospirota</taxon>
        <taxon>Thermodesulfovibrionia</taxon>
        <taxon>Thermodesulfovibrionales</taxon>
        <taxon>Candidatus Magnetobacteriaceae</taxon>
        <taxon>Candidatus Magnetobacterium</taxon>
    </lineage>
</organism>
<dbReference type="EMBL" id="JABXWD010000182">
    <property type="protein sequence ID" value="MBV6342012.1"/>
    <property type="molecule type" value="Genomic_DNA"/>
</dbReference>
<dbReference type="RefSeq" id="WP_218252641.1">
    <property type="nucleotide sequence ID" value="NZ_JABXWD010000182.1"/>
</dbReference>
<name>A0ABS6RZD0_9BACT</name>
<dbReference type="Proteomes" id="UP001196980">
    <property type="component" value="Unassembled WGS sequence"/>
</dbReference>
<dbReference type="InterPro" id="IPR013078">
    <property type="entry name" value="His_Pase_superF_clade-1"/>
</dbReference>
<proteinExistence type="predicted"/>
<dbReference type="CDD" id="cd07067">
    <property type="entry name" value="HP_PGM_like"/>
    <property type="match status" value="1"/>
</dbReference>
<accession>A0ABS6RZD0</accession>
<gene>
    <name evidence="1" type="primary">sixA</name>
    <name evidence="1" type="ORF">HWQ67_10480</name>
</gene>
<dbReference type="InterPro" id="IPR004449">
    <property type="entry name" value="SixA"/>
</dbReference>
<keyword evidence="2" id="KW-1185">Reference proteome</keyword>
<evidence type="ECO:0000313" key="2">
    <source>
        <dbReference type="Proteomes" id="UP001196980"/>
    </source>
</evidence>
<protein>
    <submittedName>
        <fullName evidence="1">Phosphohistidine phosphatase SixA</fullName>
    </submittedName>
</protein>
<sequence length="155" mass="16861">MHLYLIQHAEAKSEEEDPQRPLSNSGLTNIKKTAAFLQRGNVKIDKIYHSGKSRAVQTAQVLEDVLTPPGGAVKADGLLPLDSPAIWVDRLVEMAGSVAIVGHLPHLSKLASTLLCDAAETGLITFKMAGVLCLRRNEQGLWLVQWMIVPELCQG</sequence>
<evidence type="ECO:0000313" key="1">
    <source>
        <dbReference type="EMBL" id="MBV6342012.1"/>
    </source>
</evidence>
<comment type="caution">
    <text evidence="1">The sequence shown here is derived from an EMBL/GenBank/DDBJ whole genome shotgun (WGS) entry which is preliminary data.</text>
</comment>
<reference evidence="1 2" key="1">
    <citation type="journal article" date="2020" name="J Geophys Res Biogeosci">
        <title>Magnetotaxis as an Adaptation to Enable Bacterial Shuttling of Microbial Sulfur and Sulfur Cycling Across Aquatic Oxic#Anoxic Interfaces.</title>
        <authorList>
            <person name="Li J."/>
            <person name="Liu P."/>
            <person name="Wang J."/>
            <person name="Roberts A.P."/>
            <person name="Pan Y."/>
        </authorList>
    </citation>
    <scope>NUCLEOTIDE SEQUENCE [LARGE SCALE GENOMIC DNA]</scope>
    <source>
        <strain evidence="1 2">MYR-1_YQ</strain>
    </source>
</reference>
<dbReference type="Pfam" id="PF00300">
    <property type="entry name" value="His_Phos_1"/>
    <property type="match status" value="1"/>
</dbReference>